<dbReference type="OrthoDB" id="674560at2"/>
<dbReference type="Proteomes" id="UP000256769">
    <property type="component" value="Unassembled WGS sequence"/>
</dbReference>
<gene>
    <name evidence="1" type="ORF">DRF59_10360</name>
</gene>
<reference evidence="1 2" key="1">
    <citation type="journal article" date="2007" name="Int. J. Syst. Evol. Microbiol.">
        <title>Chryseobacterium flavum sp. nov., isolated from polluted soil.</title>
        <authorList>
            <person name="Zhou Y."/>
            <person name="Dong J."/>
            <person name="Wang X."/>
            <person name="Huang X."/>
            <person name="Zhang K.Y."/>
            <person name="Zhang Y.Q."/>
            <person name="Guo Y.F."/>
            <person name="Lai R."/>
            <person name="Li W.J."/>
        </authorList>
    </citation>
    <scope>NUCLEOTIDE SEQUENCE [LARGE SCALE GENOMIC DNA]</scope>
    <source>
        <strain evidence="1 2">KCTC 12877</strain>
    </source>
</reference>
<dbReference type="AlphaFoldDB" id="A0A3D9CLX6"/>
<name>A0A3D9CLX6_9FLAO</name>
<organism evidence="1 2">
    <name type="scientific">Chryseobacterium flavum</name>
    <dbReference type="NCBI Taxonomy" id="415851"/>
    <lineage>
        <taxon>Bacteria</taxon>
        <taxon>Pseudomonadati</taxon>
        <taxon>Bacteroidota</taxon>
        <taxon>Flavobacteriia</taxon>
        <taxon>Flavobacteriales</taxon>
        <taxon>Weeksellaceae</taxon>
        <taxon>Chryseobacterium group</taxon>
        <taxon>Chryseobacterium</taxon>
    </lineage>
</organism>
<comment type="caution">
    <text evidence="1">The sequence shown here is derived from an EMBL/GenBank/DDBJ whole genome shotgun (WGS) entry which is preliminary data.</text>
</comment>
<evidence type="ECO:0000313" key="1">
    <source>
        <dbReference type="EMBL" id="REC66717.1"/>
    </source>
</evidence>
<dbReference type="EMBL" id="QNUE01000007">
    <property type="protein sequence ID" value="REC66717.1"/>
    <property type="molecule type" value="Genomic_DNA"/>
</dbReference>
<sequence length="59" mass="6979">MTIQETLEEYLNTSIDNLLRLVEDYCWNPISINRVFILTDFNELKRTLILFISEAGVTR</sequence>
<evidence type="ECO:0000313" key="2">
    <source>
        <dbReference type="Proteomes" id="UP000256769"/>
    </source>
</evidence>
<protein>
    <submittedName>
        <fullName evidence="1">Uncharacterized protein</fullName>
    </submittedName>
</protein>
<dbReference type="RefSeq" id="WP_115959399.1">
    <property type="nucleotide sequence ID" value="NZ_CBCRVL010000009.1"/>
</dbReference>
<proteinExistence type="predicted"/>
<accession>A0A3D9CLX6</accession>
<keyword evidence="2" id="KW-1185">Reference proteome</keyword>